<protein>
    <submittedName>
        <fullName evidence="2">Uncharacterized protein</fullName>
    </submittedName>
</protein>
<evidence type="ECO:0000256" key="1">
    <source>
        <dbReference type="SAM" id="Phobius"/>
    </source>
</evidence>
<reference evidence="2 3" key="1">
    <citation type="journal article" date="2018" name="Nat. Ecol. Evol.">
        <title>Shark genomes provide insights into elasmobranch evolution and the origin of vertebrates.</title>
        <authorList>
            <person name="Hara Y"/>
            <person name="Yamaguchi K"/>
            <person name="Onimaru K"/>
            <person name="Kadota M"/>
            <person name="Koyanagi M"/>
            <person name="Keeley SD"/>
            <person name="Tatsumi K"/>
            <person name="Tanaka K"/>
            <person name="Motone F"/>
            <person name="Kageyama Y"/>
            <person name="Nozu R"/>
            <person name="Adachi N"/>
            <person name="Nishimura O"/>
            <person name="Nakagawa R"/>
            <person name="Tanegashima C"/>
            <person name="Kiyatake I"/>
            <person name="Matsumoto R"/>
            <person name="Murakumo K"/>
            <person name="Nishida K"/>
            <person name="Terakita A"/>
            <person name="Kuratani S"/>
            <person name="Sato K"/>
            <person name="Hyodo S Kuraku.S."/>
        </authorList>
    </citation>
    <scope>NUCLEOTIDE SEQUENCE [LARGE SCALE GENOMIC DNA]</scope>
</reference>
<keyword evidence="1" id="KW-1133">Transmembrane helix</keyword>
<keyword evidence="3" id="KW-1185">Reference proteome</keyword>
<feature type="non-terminal residue" evidence="2">
    <location>
        <position position="1"/>
    </location>
</feature>
<organism evidence="2 3">
    <name type="scientific">Scyliorhinus torazame</name>
    <name type="common">Cloudy catshark</name>
    <name type="synonym">Catulus torazame</name>
    <dbReference type="NCBI Taxonomy" id="75743"/>
    <lineage>
        <taxon>Eukaryota</taxon>
        <taxon>Metazoa</taxon>
        <taxon>Chordata</taxon>
        <taxon>Craniata</taxon>
        <taxon>Vertebrata</taxon>
        <taxon>Chondrichthyes</taxon>
        <taxon>Elasmobranchii</taxon>
        <taxon>Galeomorphii</taxon>
        <taxon>Galeoidea</taxon>
        <taxon>Carcharhiniformes</taxon>
        <taxon>Scyliorhinidae</taxon>
        <taxon>Scyliorhinus</taxon>
    </lineage>
</organism>
<dbReference type="EMBL" id="BFAA01028755">
    <property type="protein sequence ID" value="GCB82912.1"/>
    <property type="molecule type" value="Genomic_DNA"/>
</dbReference>
<evidence type="ECO:0000313" key="3">
    <source>
        <dbReference type="Proteomes" id="UP000288216"/>
    </source>
</evidence>
<name>A0A401QC43_SCYTO</name>
<comment type="caution">
    <text evidence="2">The sequence shown here is derived from an EMBL/GenBank/DDBJ whole genome shotgun (WGS) entry which is preliminary data.</text>
</comment>
<keyword evidence="1" id="KW-0472">Membrane</keyword>
<accession>A0A401QC43</accession>
<keyword evidence="1" id="KW-0812">Transmembrane</keyword>
<feature type="transmembrane region" description="Helical" evidence="1">
    <location>
        <begin position="47"/>
        <end position="69"/>
    </location>
</feature>
<sequence>IQPFFIDCYNDCTRFRKSIPRIVGATEELPTKLQTPPTPGYATKRTAFYAAVAVLTFVIIFGCIVWAQLKSKKN</sequence>
<gene>
    <name evidence="2" type="ORF">scyTo_0023365</name>
</gene>
<dbReference type="AlphaFoldDB" id="A0A401QC43"/>
<proteinExistence type="predicted"/>
<feature type="non-terminal residue" evidence="2">
    <location>
        <position position="74"/>
    </location>
</feature>
<evidence type="ECO:0000313" key="2">
    <source>
        <dbReference type="EMBL" id="GCB82912.1"/>
    </source>
</evidence>
<dbReference type="Proteomes" id="UP000288216">
    <property type="component" value="Unassembled WGS sequence"/>
</dbReference>